<evidence type="ECO:0000256" key="3">
    <source>
        <dbReference type="ARBA" id="ARBA00022692"/>
    </source>
</evidence>
<dbReference type="PROSITE" id="PS50850">
    <property type="entry name" value="MFS"/>
    <property type="match status" value="1"/>
</dbReference>
<dbReference type="PANTHER" id="PTHR23530">
    <property type="entry name" value="TRANSPORT PROTEIN-RELATED"/>
    <property type="match status" value="1"/>
</dbReference>
<evidence type="ECO:0000313" key="6">
    <source>
        <dbReference type="EMBL" id="CEY57867.1"/>
    </source>
</evidence>
<gene>
    <name evidence="6" type="primary">pmrB</name>
    <name evidence="6" type="ORF">ERS020247_00602</name>
</gene>
<organism evidence="6 7">
    <name type="scientific">Streptococcus pseudopneumoniae</name>
    <dbReference type="NCBI Taxonomy" id="257758"/>
    <lineage>
        <taxon>Bacteria</taxon>
        <taxon>Bacillati</taxon>
        <taxon>Bacillota</taxon>
        <taxon>Bacilli</taxon>
        <taxon>Lactobacillales</taxon>
        <taxon>Streptococcaceae</taxon>
        <taxon>Streptococcus</taxon>
    </lineage>
</organism>
<keyword evidence="3" id="KW-0812">Transmembrane</keyword>
<dbReference type="InterPro" id="IPR020846">
    <property type="entry name" value="MFS_dom"/>
</dbReference>
<dbReference type="PANTHER" id="PTHR23530:SF1">
    <property type="entry name" value="PERMEASE, MAJOR FACILITATOR SUPERFAMILY-RELATED"/>
    <property type="match status" value="1"/>
</dbReference>
<dbReference type="GO" id="GO:0022857">
    <property type="term" value="F:transmembrane transporter activity"/>
    <property type="evidence" value="ECO:0007669"/>
    <property type="project" value="InterPro"/>
</dbReference>
<dbReference type="SUPFAM" id="SSF103473">
    <property type="entry name" value="MFS general substrate transporter"/>
    <property type="match status" value="1"/>
</dbReference>
<evidence type="ECO:0000313" key="7">
    <source>
        <dbReference type="Proteomes" id="UP000048179"/>
    </source>
</evidence>
<accession>A0A0T8TKB8</accession>
<protein>
    <submittedName>
        <fullName evidence="6">Transport protein</fullName>
    </submittedName>
</protein>
<accession>A0A1S9ZM15</accession>
<dbReference type="InterPro" id="IPR053160">
    <property type="entry name" value="MFS_DHA3_Transporter"/>
</dbReference>
<reference evidence="6 7" key="1">
    <citation type="submission" date="2015-03" db="EMBL/GenBank/DDBJ databases">
        <authorList>
            <consortium name="Pathogen Informatics"/>
        </authorList>
    </citation>
    <scope>NUCLEOTIDE SEQUENCE [LARGE SCALE GENOMIC DNA]</scope>
    <source>
        <strain evidence="6 7">SMRU737</strain>
    </source>
</reference>
<name>A0A0T8TKB8_9STRE</name>
<keyword evidence="4" id="KW-1133">Transmembrane helix</keyword>
<sequence length="408" mass="46022">MRSNKISSELKYYLYIIFTNLRFTRIVNIIFIVQFLGLSLVQFAFFQSIFLFSQLVSEIPSGILGDRFSKKKIVLLGLVLLSITPLLTLSSILLMKDYVYYVILGAFVLEGVGNAFLSGADDALFFESLRSEGKEESYGKIRGKLQLISALTLGIATFIGGGLYSITRCLPYFIQSFTLIGSMIIIISIPDNQKHSIEDLNQNGVPKFKELFSVFHRLLKSTKILFMFAFTTVIVSAINVVFALLPDYFSKIGFSTSINGAMFMIYSIIGGIVATQAYKISKIRVSKLIMLLSLILMISIIFQILPFNATFIFSFLLLYIIIDILDPIIMEMLHLWVDDNSRATVISGLSFSISLVTMLVNPIIGVGIQIFNMRITILLISCFMIVMILISYMLIEKTKRSKKHENRE</sequence>
<dbReference type="GO" id="GO:0005886">
    <property type="term" value="C:plasma membrane"/>
    <property type="evidence" value="ECO:0007669"/>
    <property type="project" value="UniProtKB-SubCell"/>
</dbReference>
<dbReference type="Pfam" id="PF07690">
    <property type="entry name" value="MFS_1"/>
    <property type="match status" value="1"/>
</dbReference>
<dbReference type="AlphaFoldDB" id="A0A0T8TKB8"/>
<proteinExistence type="predicted"/>
<dbReference type="InterPro" id="IPR011701">
    <property type="entry name" value="MFS"/>
</dbReference>
<keyword evidence="5" id="KW-0472">Membrane</keyword>
<dbReference type="RefSeq" id="WP_001257305.1">
    <property type="nucleotide sequence ID" value="NZ_CFGT01000003.1"/>
</dbReference>
<dbReference type="InterPro" id="IPR036259">
    <property type="entry name" value="MFS_trans_sf"/>
</dbReference>
<comment type="subcellular location">
    <subcellularLocation>
        <location evidence="1">Cell membrane</location>
        <topology evidence="1">Multi-pass membrane protein</topology>
    </subcellularLocation>
</comment>
<evidence type="ECO:0000256" key="4">
    <source>
        <dbReference type="ARBA" id="ARBA00022989"/>
    </source>
</evidence>
<dbReference type="EMBL" id="CFGT01000003">
    <property type="protein sequence ID" value="CEY57867.1"/>
    <property type="molecule type" value="Genomic_DNA"/>
</dbReference>
<dbReference type="Gene3D" id="1.20.1250.20">
    <property type="entry name" value="MFS general substrate transporter like domains"/>
    <property type="match status" value="1"/>
</dbReference>
<dbReference type="Proteomes" id="UP000048179">
    <property type="component" value="Unassembled WGS sequence"/>
</dbReference>
<evidence type="ECO:0000256" key="1">
    <source>
        <dbReference type="ARBA" id="ARBA00004651"/>
    </source>
</evidence>
<evidence type="ECO:0000256" key="2">
    <source>
        <dbReference type="ARBA" id="ARBA00022448"/>
    </source>
</evidence>
<keyword evidence="2" id="KW-0813">Transport</keyword>
<evidence type="ECO:0000256" key="5">
    <source>
        <dbReference type="ARBA" id="ARBA00023136"/>
    </source>
</evidence>